<name>A0ABN1Y520_9PSEU</name>
<protein>
    <recommendedName>
        <fullName evidence="4">DUF3558 domain-containing protein</fullName>
    </recommendedName>
</protein>
<organism evidence="2 3">
    <name type="scientific">Pseudonocardia kongjuensis</name>
    <dbReference type="NCBI Taxonomy" id="102227"/>
    <lineage>
        <taxon>Bacteria</taxon>
        <taxon>Bacillati</taxon>
        <taxon>Actinomycetota</taxon>
        <taxon>Actinomycetes</taxon>
        <taxon>Pseudonocardiales</taxon>
        <taxon>Pseudonocardiaceae</taxon>
        <taxon>Pseudonocardia</taxon>
    </lineage>
</organism>
<feature type="compositionally biased region" description="Pro residues" evidence="1">
    <location>
        <begin position="235"/>
        <end position="256"/>
    </location>
</feature>
<dbReference type="EMBL" id="BAAAJK010000033">
    <property type="protein sequence ID" value="GAA1396501.1"/>
    <property type="molecule type" value="Genomic_DNA"/>
</dbReference>
<dbReference type="Proteomes" id="UP001501414">
    <property type="component" value="Unassembled WGS sequence"/>
</dbReference>
<accession>A0ABN1Y520</accession>
<evidence type="ECO:0000313" key="2">
    <source>
        <dbReference type="EMBL" id="GAA1396501.1"/>
    </source>
</evidence>
<sequence length="273" mass="27565">MAGCSVRRTRSGTPLLSPATRLRRGRVALLAGAALLTGVISGCGIASGDPGIAVPTFAAEESTVAGADGGPPPIALPTDCARLMDPEQAGALFGQVLGSVSVQSVRGVAEPAVNRTERTACTYRAGGQAFDGPGNRGPVLYQLNIGRYGDAASATRQWQLNTNAERSDATASRDITVGTVPGVLIERADQTTLALVYGVDTLTFVLPVAAPGQNRPAAETLPDLAQRIIPALTPTQPPTAEPPPPATPSATPPAGGPAPQANRAPAGDVPGTT</sequence>
<evidence type="ECO:0000313" key="3">
    <source>
        <dbReference type="Proteomes" id="UP001501414"/>
    </source>
</evidence>
<feature type="region of interest" description="Disordered" evidence="1">
    <location>
        <begin position="229"/>
        <end position="273"/>
    </location>
</feature>
<evidence type="ECO:0008006" key="4">
    <source>
        <dbReference type="Google" id="ProtNLM"/>
    </source>
</evidence>
<gene>
    <name evidence="2" type="ORF">GCM10009613_47820</name>
</gene>
<comment type="caution">
    <text evidence="2">The sequence shown here is derived from an EMBL/GenBank/DDBJ whole genome shotgun (WGS) entry which is preliminary data.</text>
</comment>
<evidence type="ECO:0000256" key="1">
    <source>
        <dbReference type="SAM" id="MobiDB-lite"/>
    </source>
</evidence>
<keyword evidence="3" id="KW-1185">Reference proteome</keyword>
<reference evidence="2 3" key="1">
    <citation type="journal article" date="2019" name="Int. J. Syst. Evol. Microbiol.">
        <title>The Global Catalogue of Microorganisms (GCM) 10K type strain sequencing project: providing services to taxonomists for standard genome sequencing and annotation.</title>
        <authorList>
            <consortium name="The Broad Institute Genomics Platform"/>
            <consortium name="The Broad Institute Genome Sequencing Center for Infectious Disease"/>
            <person name="Wu L."/>
            <person name="Ma J."/>
        </authorList>
    </citation>
    <scope>NUCLEOTIDE SEQUENCE [LARGE SCALE GENOMIC DNA]</scope>
    <source>
        <strain evidence="2 3">JCM 11896</strain>
    </source>
</reference>
<feature type="compositionally biased region" description="Low complexity" evidence="1">
    <location>
        <begin position="257"/>
        <end position="266"/>
    </location>
</feature>
<dbReference type="RefSeq" id="WP_344026272.1">
    <property type="nucleotide sequence ID" value="NZ_BAAAJK010000033.1"/>
</dbReference>
<proteinExistence type="predicted"/>